<evidence type="ECO:0000313" key="1">
    <source>
        <dbReference type="EMBL" id="SLM48161.1"/>
    </source>
</evidence>
<organism evidence="1 2">
    <name type="scientific">Nitrospira japonica</name>
    <dbReference type="NCBI Taxonomy" id="1325564"/>
    <lineage>
        <taxon>Bacteria</taxon>
        <taxon>Pseudomonadati</taxon>
        <taxon>Nitrospirota</taxon>
        <taxon>Nitrospiria</taxon>
        <taxon>Nitrospirales</taxon>
        <taxon>Nitrospiraceae</taxon>
        <taxon>Nitrospira</taxon>
    </lineage>
</organism>
<gene>
    <name evidence="1" type="ORF">NSJP_1989</name>
</gene>
<sequence length="74" mass="8349">MPYRMEKNNGALSHMEQTPRFLYMAPRAGLEPATSRLQGLPIFRKGLDYLFTHLGFQGRVSGAREAILGRLLSL</sequence>
<evidence type="ECO:0000313" key="2">
    <source>
        <dbReference type="Proteomes" id="UP000192042"/>
    </source>
</evidence>
<proteinExistence type="predicted"/>
<reference evidence="1 2" key="1">
    <citation type="submission" date="2017-03" db="EMBL/GenBank/DDBJ databases">
        <authorList>
            <person name="Afonso C.L."/>
            <person name="Miller P.J."/>
            <person name="Scott M.A."/>
            <person name="Spackman E."/>
            <person name="Goraichik I."/>
            <person name="Dimitrov K.M."/>
            <person name="Suarez D.L."/>
            <person name="Swayne D.E."/>
        </authorList>
    </citation>
    <scope>NUCLEOTIDE SEQUENCE [LARGE SCALE GENOMIC DNA]</scope>
    <source>
        <strain evidence="1">Genome sequencing of Nitrospira japonica strain NJ11</strain>
    </source>
</reference>
<dbReference type="EMBL" id="LT828648">
    <property type="protein sequence ID" value="SLM48161.1"/>
    <property type="molecule type" value="Genomic_DNA"/>
</dbReference>
<dbReference type="Proteomes" id="UP000192042">
    <property type="component" value="Chromosome I"/>
</dbReference>
<dbReference type="KEGG" id="nja:NSJP_1989"/>
<dbReference type="AlphaFoldDB" id="A0A1W1I5F5"/>
<keyword evidence="2" id="KW-1185">Reference proteome</keyword>
<accession>A0A1W1I5F5</accession>
<name>A0A1W1I5F5_9BACT</name>
<protein>
    <submittedName>
        <fullName evidence="1">Uncharacterized protein</fullName>
    </submittedName>
</protein>